<reference evidence="2 3" key="1">
    <citation type="submission" date="2016-02" db="EMBL/GenBank/DDBJ databases">
        <title>Genome analysis of coral dinoflagellate symbionts highlights evolutionary adaptations to a symbiotic lifestyle.</title>
        <authorList>
            <person name="Aranda M."/>
            <person name="Li Y."/>
            <person name="Liew Y.J."/>
            <person name="Baumgarten S."/>
            <person name="Simakov O."/>
            <person name="Wilson M."/>
            <person name="Piel J."/>
            <person name="Ashoor H."/>
            <person name="Bougouffa S."/>
            <person name="Bajic V.B."/>
            <person name="Ryu T."/>
            <person name="Ravasi T."/>
            <person name="Bayer T."/>
            <person name="Micklem G."/>
            <person name="Kim H."/>
            <person name="Bhak J."/>
            <person name="Lajeunesse T.C."/>
            <person name="Voolstra C.R."/>
        </authorList>
    </citation>
    <scope>NUCLEOTIDE SEQUENCE [LARGE SCALE GENOMIC DNA]</scope>
    <source>
        <strain evidence="2 3">CCMP2467</strain>
    </source>
</reference>
<feature type="compositionally biased region" description="Basic and acidic residues" evidence="1">
    <location>
        <begin position="433"/>
        <end position="465"/>
    </location>
</feature>
<evidence type="ECO:0000313" key="2">
    <source>
        <dbReference type="EMBL" id="OLQ05136.1"/>
    </source>
</evidence>
<evidence type="ECO:0000313" key="3">
    <source>
        <dbReference type="Proteomes" id="UP000186817"/>
    </source>
</evidence>
<sequence>MQVGELPTCQKLEVEIETATRFIFCRSMLHIPDSKVFMKLLCPSIFQRLAIEPKDSPFLAVQVYGPQKPTVAESFRAWAGLRSAAFRRRGDASFIQEHQMICYADEEIGVLEISKTGNVIIQDRDVSLGPPCTMIEGGYALATSLQDKRIRNLKQDLRDLEPASEPSDREKCGSELLSVRLQADWWVRLTSGEYNSRTFQHLRPELQRDLFNQFEEEALTARWSLNHTVPVEHCWTAYVKAPESLSRRPECLTIESGRVVTWFEHLVFNSERANGSQLNFGLGCKSPKRLVTIPMGLKPGNSPLTSYWVDRLLGDTLISPELIFFESDAAQIQSHREVSLSGLAVTLKVKLEDNECRSMSYLPVWLLTSGARRKFGERDLDFRESDVKDREKDRRREQEKDSADRIAEKEEELRPCRARTPTDVGVGAGEEEDMKKKKKEEEEKKKREKQEAEEKAKREAEEAERQPMGSRAWMYNFDSEKKKEDEKRKKEEADKKEREDLGLRRRIGGAFGFRLLLGRGV</sequence>
<organism evidence="2 3">
    <name type="scientific">Symbiodinium microadriaticum</name>
    <name type="common">Dinoflagellate</name>
    <name type="synonym">Zooxanthella microadriatica</name>
    <dbReference type="NCBI Taxonomy" id="2951"/>
    <lineage>
        <taxon>Eukaryota</taxon>
        <taxon>Sar</taxon>
        <taxon>Alveolata</taxon>
        <taxon>Dinophyceae</taxon>
        <taxon>Suessiales</taxon>
        <taxon>Symbiodiniaceae</taxon>
        <taxon>Symbiodinium</taxon>
    </lineage>
</organism>
<gene>
    <name evidence="2" type="ORF">AK812_SmicGene11709</name>
</gene>
<dbReference type="Proteomes" id="UP000186817">
    <property type="component" value="Unassembled WGS sequence"/>
</dbReference>
<protein>
    <submittedName>
        <fullName evidence="2">Uncharacterized protein</fullName>
    </submittedName>
</protein>
<accession>A0A1Q9ECH4</accession>
<feature type="region of interest" description="Disordered" evidence="1">
    <location>
        <begin position="384"/>
        <end position="499"/>
    </location>
</feature>
<keyword evidence="3" id="KW-1185">Reference proteome</keyword>
<feature type="compositionally biased region" description="Basic and acidic residues" evidence="1">
    <location>
        <begin position="478"/>
        <end position="499"/>
    </location>
</feature>
<dbReference type="OrthoDB" id="10293813at2759"/>
<dbReference type="EMBL" id="LSRX01000193">
    <property type="protein sequence ID" value="OLQ05136.1"/>
    <property type="molecule type" value="Genomic_DNA"/>
</dbReference>
<evidence type="ECO:0000256" key="1">
    <source>
        <dbReference type="SAM" id="MobiDB-lite"/>
    </source>
</evidence>
<dbReference type="AlphaFoldDB" id="A0A1Q9ECH4"/>
<proteinExistence type="predicted"/>
<name>A0A1Q9ECH4_SYMMI</name>
<comment type="caution">
    <text evidence="2">The sequence shown here is derived from an EMBL/GenBank/DDBJ whole genome shotgun (WGS) entry which is preliminary data.</text>
</comment>
<feature type="compositionally biased region" description="Basic and acidic residues" evidence="1">
    <location>
        <begin position="384"/>
        <end position="415"/>
    </location>
</feature>